<dbReference type="InterPro" id="IPR051088">
    <property type="entry name" value="PTS_Sugar-EIIC/EIIB"/>
</dbReference>
<feature type="transmembrane region" description="Helical" evidence="9">
    <location>
        <begin position="238"/>
        <end position="256"/>
    </location>
</feature>
<organism evidence="11 12">
    <name type="scientific">Enterococcus larvae</name>
    <dbReference type="NCBI Taxonomy" id="2794352"/>
    <lineage>
        <taxon>Bacteria</taxon>
        <taxon>Bacillati</taxon>
        <taxon>Bacillota</taxon>
        <taxon>Bacilli</taxon>
        <taxon>Lactobacillales</taxon>
        <taxon>Enterococcaceae</taxon>
        <taxon>Enterococcus</taxon>
    </lineage>
</organism>
<keyword evidence="6 9" id="KW-1133">Transmembrane helix</keyword>
<proteinExistence type="predicted"/>
<dbReference type="PIRSF" id="PIRSF006351">
    <property type="entry name" value="PTS_EIIC-Cellobiose"/>
    <property type="match status" value="1"/>
</dbReference>
<comment type="subcellular location">
    <subcellularLocation>
        <location evidence="1">Cell membrane</location>
        <topology evidence="1">Multi-pass membrane protein</topology>
    </subcellularLocation>
</comment>
<reference evidence="11 12" key="1">
    <citation type="submission" date="2020-12" db="EMBL/GenBank/DDBJ databases">
        <title>Vagococcus allomyrinae sp. nov. and Enterococcus lavae sp. nov., isolated from the larvae of Allomyrina dichotoma.</title>
        <authorList>
            <person name="Lee S.D."/>
        </authorList>
    </citation>
    <scope>NUCLEOTIDE SEQUENCE [LARGE SCALE GENOMIC DNA]</scope>
    <source>
        <strain evidence="11 12">BWM-S5</strain>
    </source>
</reference>
<feature type="transmembrane region" description="Helical" evidence="9">
    <location>
        <begin position="382"/>
        <end position="403"/>
    </location>
</feature>
<evidence type="ECO:0000256" key="5">
    <source>
        <dbReference type="ARBA" id="ARBA00022692"/>
    </source>
</evidence>
<feature type="transmembrane region" description="Helical" evidence="9">
    <location>
        <begin position="333"/>
        <end position="362"/>
    </location>
</feature>
<dbReference type="InterPro" id="IPR003352">
    <property type="entry name" value="PTS_EIIC"/>
</dbReference>
<feature type="transmembrane region" description="Helical" evidence="9">
    <location>
        <begin position="98"/>
        <end position="115"/>
    </location>
</feature>
<keyword evidence="12" id="KW-1185">Reference proteome</keyword>
<dbReference type="InterPro" id="IPR004501">
    <property type="entry name" value="PTS_EIIC_3"/>
</dbReference>
<dbReference type="RefSeq" id="WP_209557084.1">
    <property type="nucleotide sequence ID" value="NZ_JAEDXU010000003.1"/>
</dbReference>
<feature type="transmembrane region" description="Helical" evidence="9">
    <location>
        <begin position="25"/>
        <end position="51"/>
    </location>
</feature>
<dbReference type="PANTHER" id="PTHR33989">
    <property type="match status" value="1"/>
</dbReference>
<dbReference type="Pfam" id="PF02378">
    <property type="entry name" value="PTS_EIIC"/>
    <property type="match status" value="1"/>
</dbReference>
<feature type="transmembrane region" description="Helical" evidence="9">
    <location>
        <begin position="135"/>
        <end position="153"/>
    </location>
</feature>
<evidence type="ECO:0000256" key="1">
    <source>
        <dbReference type="ARBA" id="ARBA00004651"/>
    </source>
</evidence>
<gene>
    <name evidence="11" type="ORF">I6N96_08230</name>
</gene>
<name>A0ABS4CJR7_9ENTE</name>
<evidence type="ECO:0000313" key="12">
    <source>
        <dbReference type="Proteomes" id="UP000673375"/>
    </source>
</evidence>
<keyword evidence="2 8" id="KW-0813">Transport</keyword>
<evidence type="ECO:0000313" key="11">
    <source>
        <dbReference type="EMBL" id="MBP1046270.1"/>
    </source>
</evidence>
<keyword evidence="7 8" id="KW-0472">Membrane</keyword>
<evidence type="ECO:0000256" key="9">
    <source>
        <dbReference type="SAM" id="Phobius"/>
    </source>
</evidence>
<dbReference type="PANTHER" id="PTHR33989:SF4">
    <property type="entry name" value="PTS SYSTEM N,N'-DIACETYLCHITOBIOSE-SPECIFIC EIIC COMPONENT"/>
    <property type="match status" value="1"/>
</dbReference>
<feature type="transmembrane region" description="Helical" evidence="9">
    <location>
        <begin position="71"/>
        <end position="91"/>
    </location>
</feature>
<dbReference type="Proteomes" id="UP000673375">
    <property type="component" value="Unassembled WGS sequence"/>
</dbReference>
<feature type="transmembrane region" description="Helical" evidence="9">
    <location>
        <begin position="276"/>
        <end position="297"/>
    </location>
</feature>
<dbReference type="EMBL" id="JAEDXU010000003">
    <property type="protein sequence ID" value="MBP1046270.1"/>
    <property type="molecule type" value="Genomic_DNA"/>
</dbReference>
<evidence type="ECO:0000256" key="4">
    <source>
        <dbReference type="ARBA" id="ARBA00022597"/>
    </source>
</evidence>
<feature type="transmembrane region" description="Helical" evidence="9">
    <location>
        <begin position="174"/>
        <end position="194"/>
    </location>
</feature>
<feature type="domain" description="PTS EIIC type-3" evidence="10">
    <location>
        <begin position="8"/>
        <end position="402"/>
    </location>
</feature>
<evidence type="ECO:0000256" key="7">
    <source>
        <dbReference type="ARBA" id="ARBA00023136"/>
    </source>
</evidence>
<evidence type="ECO:0000256" key="8">
    <source>
        <dbReference type="PIRNR" id="PIRNR006351"/>
    </source>
</evidence>
<evidence type="ECO:0000256" key="6">
    <source>
        <dbReference type="ARBA" id="ARBA00022989"/>
    </source>
</evidence>
<dbReference type="InterPro" id="IPR004796">
    <property type="entry name" value="PTS_IIC_cello"/>
</dbReference>
<evidence type="ECO:0000259" key="10">
    <source>
        <dbReference type="PROSITE" id="PS51105"/>
    </source>
</evidence>
<dbReference type="NCBIfam" id="TIGR00410">
    <property type="entry name" value="lacE"/>
    <property type="match status" value="1"/>
</dbReference>
<sequence>MKKFTELLEKYLQPLSEKISSQKDLSAVAAGLARITPLTILGSLFFLLANFPIDAYKNFLQEANIQSTLMIPYNITFAIISIYTTFFIAYSYAQSEKLDGVSVGILSMVSFFILTPLTETDGALSYDFTNLGSRGLFVAILVALATTRLYRFIVRKNWVIKMPDGVPPFVEKSFSSLIPAILISLVMLIVAFIFSLTSFGDIHDLIYTALQKPLLGLGSSFGAFLVAYVLIQILWWFGIHGFNVVGAIMLPIWLGLDAQRLEQVAAGEQITSFVGSAFMTAIGGPALAVTLTFLLFAKSKQLQAVSKIALPAAIFNIAEPVNYGIPTVLNVTLFLPVAVIIPLFNACVQYFTMAVGIVPALTGVQVPQQVPRGLWGILQGNWQIGVLQILLVIINIAILYPFAKVYDNQLVEKEKALEAEEAAVGIAE</sequence>
<comment type="caution">
    <text evidence="11">The sequence shown here is derived from an EMBL/GenBank/DDBJ whole genome shotgun (WGS) entry which is preliminary data.</text>
</comment>
<comment type="function">
    <text evidence="8">The phosphoenolpyruvate-dependent sugar phosphotransferase system (PTS), a major carbohydrate active -transport system, catalyzes the phosphorylation of incoming sugar substrates concomitant with their translocation across the cell membrane.</text>
</comment>
<keyword evidence="4 8" id="KW-0762">Sugar transport</keyword>
<evidence type="ECO:0000256" key="2">
    <source>
        <dbReference type="ARBA" id="ARBA00022448"/>
    </source>
</evidence>
<keyword evidence="5 9" id="KW-0812">Transmembrane</keyword>
<protein>
    <recommendedName>
        <fullName evidence="8">Permease IIC component</fullName>
    </recommendedName>
</protein>
<evidence type="ECO:0000256" key="3">
    <source>
        <dbReference type="ARBA" id="ARBA00022475"/>
    </source>
</evidence>
<feature type="transmembrane region" description="Helical" evidence="9">
    <location>
        <begin position="214"/>
        <end position="231"/>
    </location>
</feature>
<dbReference type="PROSITE" id="PS51105">
    <property type="entry name" value="PTS_EIIC_TYPE_3"/>
    <property type="match status" value="1"/>
</dbReference>
<accession>A0ABS4CJR7</accession>
<keyword evidence="3 8" id="KW-1003">Cell membrane</keyword>